<accession>A0A7C8UFW4</accession>
<feature type="compositionally biased region" description="Basic and acidic residues" evidence="1">
    <location>
        <begin position="9"/>
        <end position="27"/>
    </location>
</feature>
<proteinExistence type="predicted"/>
<feature type="compositionally biased region" description="Basic and acidic residues" evidence="1">
    <location>
        <begin position="148"/>
        <end position="160"/>
    </location>
</feature>
<dbReference type="EMBL" id="JAABOE010000001">
    <property type="protein sequence ID" value="KAF3192623.1"/>
    <property type="molecule type" value="Genomic_DNA"/>
</dbReference>
<feature type="region of interest" description="Disordered" evidence="1">
    <location>
        <begin position="1"/>
        <end position="96"/>
    </location>
</feature>
<evidence type="ECO:0000313" key="3">
    <source>
        <dbReference type="EMBL" id="KAF3227145.1"/>
    </source>
</evidence>
<dbReference type="AlphaFoldDB" id="A0A7C8UFW4"/>
<feature type="compositionally biased region" description="Low complexity" evidence="1">
    <location>
        <begin position="30"/>
        <end position="41"/>
    </location>
</feature>
<protein>
    <submittedName>
        <fullName evidence="2">Uncharacterized protein</fullName>
    </submittedName>
</protein>
<gene>
    <name evidence="3" type="ORF">TWF106_010633</name>
    <name evidence="2" type="ORF">TWF788_000232</name>
</gene>
<evidence type="ECO:0000313" key="5">
    <source>
        <dbReference type="Proteomes" id="UP000479691"/>
    </source>
</evidence>
<dbReference type="Proteomes" id="UP000479691">
    <property type="component" value="Unassembled WGS sequence"/>
</dbReference>
<evidence type="ECO:0000313" key="2">
    <source>
        <dbReference type="EMBL" id="KAF3192623.1"/>
    </source>
</evidence>
<feature type="compositionally biased region" description="Basic and acidic residues" evidence="1">
    <location>
        <begin position="80"/>
        <end position="89"/>
    </location>
</feature>
<sequence>MGPKNPQRSNRELASRRSRRLARENPRPRPSNSYYPRPTSPFYYSLETGFLEVQRPAPDPPQPPELLGNDPLTPQAIESLRLDRDRSFSSDDDQIPHGLVGEMKDAYQFGHAESAPEPQSSILDCESPDLKPSCESLSRMMSPIPHLDIADGSKATDDPPRNYQVLHPSTSNLRPRNPRNCKNVVPSTPRDFFRIPGRVTSSSANAVSHPDTPISPNLAPSQQPTDRPAPGNSVAHDQEEDPWERLNTLARLAVAEAMAIEGDQETKKALDIARSSDIQSKEFLDSIAYLSQLDYRQPSLNRNGWHYTSGMASGSFL</sequence>
<reference evidence="4 5" key="1">
    <citation type="submission" date="2019-06" db="EMBL/GenBank/DDBJ databases">
        <authorList>
            <person name="Palmer J.M."/>
        </authorList>
    </citation>
    <scope>NUCLEOTIDE SEQUENCE [LARGE SCALE GENOMIC DNA]</scope>
    <source>
        <strain evidence="3 4">TWF106</strain>
        <strain evidence="2 5">TWF788</strain>
    </source>
</reference>
<name>A0A7C8UFW4_ORBOL</name>
<comment type="caution">
    <text evidence="2">The sequence shown here is derived from an EMBL/GenBank/DDBJ whole genome shotgun (WGS) entry which is preliminary data.</text>
</comment>
<feature type="compositionally biased region" description="Polar residues" evidence="1">
    <location>
        <begin position="214"/>
        <end position="225"/>
    </location>
</feature>
<dbReference type="Proteomes" id="UP000472727">
    <property type="component" value="Unassembled WGS sequence"/>
</dbReference>
<evidence type="ECO:0000313" key="4">
    <source>
        <dbReference type="Proteomes" id="UP000472727"/>
    </source>
</evidence>
<evidence type="ECO:0000256" key="1">
    <source>
        <dbReference type="SAM" id="MobiDB-lite"/>
    </source>
</evidence>
<feature type="region of interest" description="Disordered" evidence="1">
    <location>
        <begin position="146"/>
        <end position="242"/>
    </location>
</feature>
<dbReference type="EMBL" id="WIWS01000008">
    <property type="protein sequence ID" value="KAF3227145.1"/>
    <property type="molecule type" value="Genomic_DNA"/>
</dbReference>
<organism evidence="2 5">
    <name type="scientific">Orbilia oligospora</name>
    <name type="common">Nematode-trapping fungus</name>
    <name type="synonym">Arthrobotrys oligospora</name>
    <dbReference type="NCBI Taxonomy" id="2813651"/>
    <lineage>
        <taxon>Eukaryota</taxon>
        <taxon>Fungi</taxon>
        <taxon>Dikarya</taxon>
        <taxon>Ascomycota</taxon>
        <taxon>Pezizomycotina</taxon>
        <taxon>Orbiliomycetes</taxon>
        <taxon>Orbiliales</taxon>
        <taxon>Orbiliaceae</taxon>
        <taxon>Orbilia</taxon>
    </lineage>
</organism>